<name>A0A2N3PV93_9PROT</name>
<reference evidence="2" key="1">
    <citation type="submission" date="2017-12" db="EMBL/GenBank/DDBJ databases">
        <title>Draft genome sequence of Telmatospirillum siberiense 26-4b1T, an acidotolerant peatland alphaproteobacterium potentially involved in sulfur cycling.</title>
        <authorList>
            <person name="Hausmann B."/>
            <person name="Pjevac P."/>
            <person name="Schreck K."/>
            <person name="Herbold C.W."/>
            <person name="Daims H."/>
            <person name="Wagner M."/>
            <person name="Pester M."/>
            <person name="Loy A."/>
        </authorList>
    </citation>
    <scope>NUCLEOTIDE SEQUENCE [LARGE SCALE GENOMIC DNA]</scope>
    <source>
        <strain evidence="2">26-4b1</strain>
    </source>
</reference>
<evidence type="ECO:0000313" key="2">
    <source>
        <dbReference type="Proteomes" id="UP000233293"/>
    </source>
</evidence>
<organism evidence="1 2">
    <name type="scientific">Telmatospirillum siberiense</name>
    <dbReference type="NCBI Taxonomy" id="382514"/>
    <lineage>
        <taxon>Bacteria</taxon>
        <taxon>Pseudomonadati</taxon>
        <taxon>Pseudomonadota</taxon>
        <taxon>Alphaproteobacteria</taxon>
        <taxon>Rhodospirillales</taxon>
        <taxon>Rhodospirillaceae</taxon>
        <taxon>Telmatospirillum</taxon>
    </lineage>
</organism>
<dbReference type="Proteomes" id="UP000233293">
    <property type="component" value="Unassembled WGS sequence"/>
</dbReference>
<dbReference type="EMBL" id="PIUM01000012">
    <property type="protein sequence ID" value="PKU24319.1"/>
    <property type="molecule type" value="Genomic_DNA"/>
</dbReference>
<proteinExistence type="predicted"/>
<dbReference type="OrthoDB" id="7362801at2"/>
<dbReference type="RefSeq" id="WP_101250858.1">
    <property type="nucleotide sequence ID" value="NZ_PIUM01000012.1"/>
</dbReference>
<sequence>MARREVQPGQKYQQTESSSVWEVVDLTKDGEGIVHARLLRVGDSTAVKMISVSALKDPRLYKLVGE</sequence>
<dbReference type="AlphaFoldDB" id="A0A2N3PV93"/>
<gene>
    <name evidence="1" type="ORF">CWS72_12045</name>
</gene>
<accession>A0A2N3PV93</accession>
<keyword evidence="2" id="KW-1185">Reference proteome</keyword>
<evidence type="ECO:0000313" key="1">
    <source>
        <dbReference type="EMBL" id="PKU24319.1"/>
    </source>
</evidence>
<protein>
    <submittedName>
        <fullName evidence="1">Uncharacterized protein</fullName>
    </submittedName>
</protein>
<comment type="caution">
    <text evidence="1">The sequence shown here is derived from an EMBL/GenBank/DDBJ whole genome shotgun (WGS) entry which is preliminary data.</text>
</comment>